<evidence type="ECO:0000313" key="7">
    <source>
        <dbReference type="Proteomes" id="UP000306985"/>
    </source>
</evidence>
<dbReference type="InterPro" id="IPR037171">
    <property type="entry name" value="NagB/RpiA_transferase-like"/>
</dbReference>
<evidence type="ECO:0000256" key="4">
    <source>
        <dbReference type="ARBA" id="ARBA00023163"/>
    </source>
</evidence>
<evidence type="ECO:0000256" key="2">
    <source>
        <dbReference type="ARBA" id="ARBA00023015"/>
    </source>
</evidence>
<name>A0A4U6QB33_9ACTN</name>
<dbReference type="AlphaFoldDB" id="A0A4U6QB33"/>
<feature type="domain" description="Sugar-binding" evidence="5">
    <location>
        <begin position="62"/>
        <end position="313"/>
    </location>
</feature>
<keyword evidence="7" id="KW-1185">Reference proteome</keyword>
<keyword evidence="2" id="KW-0805">Transcription regulation</keyword>
<dbReference type="EMBL" id="SZZH01000006">
    <property type="protein sequence ID" value="TKV57122.1"/>
    <property type="molecule type" value="Genomic_DNA"/>
</dbReference>
<gene>
    <name evidence="6" type="ORF">FDO65_20185</name>
</gene>
<protein>
    <submittedName>
        <fullName evidence="6">Sugar-binding transcriptional regulator</fullName>
    </submittedName>
</protein>
<dbReference type="OrthoDB" id="186585at2"/>
<dbReference type="Proteomes" id="UP000306985">
    <property type="component" value="Unassembled WGS sequence"/>
</dbReference>
<comment type="caution">
    <text evidence="6">The sequence shown here is derived from an EMBL/GenBank/DDBJ whole genome shotgun (WGS) entry which is preliminary data.</text>
</comment>
<comment type="similarity">
    <text evidence="1">Belongs to the SorC transcriptional regulatory family.</text>
</comment>
<dbReference type="InterPro" id="IPR036388">
    <property type="entry name" value="WH-like_DNA-bd_sf"/>
</dbReference>
<sequence length="322" mass="34024">MATSGRDEDRLARAARLYFIDGLSQQEVADALKTTRSNVSRMLTAAKERGVVQIRIVDTSGRDVKLETALTEELGLSEALVARVPPSAVGRAVGQLGATWLMDRIHDGQTLAVSWGQTLQNMVWEVTADQSYDVEIVQMVGGLSHLDTSPTGHELVRELAARLGAHYRYLHAPVVLDRPEGVAALMAERSISGVLEAVKRADIALVGVGSAVSGSTRGLVDDMGLTAAQRAAFDAADPAGAICARFYDWQGRPIHGTANDRVLGVTLEDLRAIPTVFGIATGAQKAAGLLGAIRGGLIDVLCCDVAAARAVLELHRGGNRSG</sequence>
<dbReference type="Pfam" id="PF04198">
    <property type="entry name" value="Sugar-bind"/>
    <property type="match status" value="1"/>
</dbReference>
<dbReference type="Gene3D" id="3.40.50.1360">
    <property type="match status" value="1"/>
</dbReference>
<dbReference type="PANTHER" id="PTHR34294">
    <property type="entry name" value="TRANSCRIPTIONAL REGULATOR-RELATED"/>
    <property type="match status" value="1"/>
</dbReference>
<evidence type="ECO:0000259" key="5">
    <source>
        <dbReference type="Pfam" id="PF04198"/>
    </source>
</evidence>
<dbReference type="GO" id="GO:0003677">
    <property type="term" value="F:DNA binding"/>
    <property type="evidence" value="ECO:0007669"/>
    <property type="project" value="UniProtKB-KW"/>
</dbReference>
<proteinExistence type="inferred from homology"/>
<organism evidence="6 7">
    <name type="scientific">Nakamurella flava</name>
    <dbReference type="NCBI Taxonomy" id="2576308"/>
    <lineage>
        <taxon>Bacteria</taxon>
        <taxon>Bacillati</taxon>
        <taxon>Actinomycetota</taxon>
        <taxon>Actinomycetes</taxon>
        <taxon>Nakamurellales</taxon>
        <taxon>Nakamurellaceae</taxon>
        <taxon>Nakamurella</taxon>
    </lineage>
</organism>
<dbReference type="GO" id="GO:0030246">
    <property type="term" value="F:carbohydrate binding"/>
    <property type="evidence" value="ECO:0007669"/>
    <property type="project" value="InterPro"/>
</dbReference>
<dbReference type="InterPro" id="IPR007324">
    <property type="entry name" value="Sugar-bd_dom_put"/>
</dbReference>
<dbReference type="SUPFAM" id="SSF100950">
    <property type="entry name" value="NagB/RpiA/CoA transferase-like"/>
    <property type="match status" value="1"/>
</dbReference>
<evidence type="ECO:0000313" key="6">
    <source>
        <dbReference type="EMBL" id="TKV57122.1"/>
    </source>
</evidence>
<accession>A0A4U6QB33</accession>
<evidence type="ECO:0000256" key="3">
    <source>
        <dbReference type="ARBA" id="ARBA00023125"/>
    </source>
</evidence>
<keyword evidence="3" id="KW-0238">DNA-binding</keyword>
<dbReference type="PANTHER" id="PTHR34294:SF1">
    <property type="entry name" value="TRANSCRIPTIONAL REGULATOR LSRR"/>
    <property type="match status" value="1"/>
</dbReference>
<dbReference type="RefSeq" id="WP_137451508.1">
    <property type="nucleotide sequence ID" value="NZ_SZZH01000006.1"/>
</dbReference>
<keyword evidence="4" id="KW-0804">Transcription</keyword>
<reference evidence="6 7" key="1">
    <citation type="submission" date="2019-05" db="EMBL/GenBank/DDBJ databases">
        <title>Nakamurella sp. N5BH11, whole genome shotgun sequence.</title>
        <authorList>
            <person name="Tuo L."/>
        </authorList>
    </citation>
    <scope>NUCLEOTIDE SEQUENCE [LARGE SCALE GENOMIC DNA]</scope>
    <source>
        <strain evidence="6 7">N5BH11</strain>
    </source>
</reference>
<dbReference type="Gene3D" id="1.10.10.10">
    <property type="entry name" value="Winged helix-like DNA-binding domain superfamily/Winged helix DNA-binding domain"/>
    <property type="match status" value="1"/>
</dbReference>
<evidence type="ECO:0000256" key="1">
    <source>
        <dbReference type="ARBA" id="ARBA00010466"/>
    </source>
</evidence>
<dbReference type="InterPro" id="IPR051054">
    <property type="entry name" value="SorC_transcr_regulators"/>
</dbReference>